<feature type="repeat" description="ANK" evidence="3">
    <location>
        <begin position="105"/>
        <end position="134"/>
    </location>
</feature>
<dbReference type="Pfam" id="PF00023">
    <property type="entry name" value="Ank"/>
    <property type="match status" value="1"/>
</dbReference>
<dbReference type="SUPFAM" id="SSF48403">
    <property type="entry name" value="Ankyrin repeat"/>
    <property type="match status" value="1"/>
</dbReference>
<dbReference type="SMART" id="SM00248">
    <property type="entry name" value="ANK"/>
    <property type="match status" value="4"/>
</dbReference>
<dbReference type="InterPro" id="IPR036770">
    <property type="entry name" value="Ankyrin_rpt-contain_sf"/>
</dbReference>
<dbReference type="PROSITE" id="PS50088">
    <property type="entry name" value="ANK_REPEAT"/>
    <property type="match status" value="2"/>
</dbReference>
<dbReference type="PANTHER" id="PTHR24203:SF45">
    <property type="entry name" value="ANKYRIN REPEAT DOMAIN 6"/>
    <property type="match status" value="1"/>
</dbReference>
<dbReference type="Gene3D" id="1.25.40.20">
    <property type="entry name" value="Ankyrin repeat-containing domain"/>
    <property type="match status" value="2"/>
</dbReference>
<accession>A0A8H6JEU0</accession>
<dbReference type="Proteomes" id="UP000639643">
    <property type="component" value="Unassembled WGS sequence"/>
</dbReference>
<evidence type="ECO:0000313" key="4">
    <source>
        <dbReference type="EMBL" id="KAF6811373.1"/>
    </source>
</evidence>
<keyword evidence="2 3" id="KW-0040">ANK repeat</keyword>
<evidence type="ECO:0000256" key="3">
    <source>
        <dbReference type="PROSITE-ProRule" id="PRU00023"/>
    </source>
</evidence>
<name>A0A8H6JEU0_9PEZI</name>
<dbReference type="Pfam" id="PF12796">
    <property type="entry name" value="Ank_2"/>
    <property type="match status" value="1"/>
</dbReference>
<dbReference type="AlphaFoldDB" id="A0A8H6JEU0"/>
<evidence type="ECO:0000256" key="1">
    <source>
        <dbReference type="ARBA" id="ARBA00022737"/>
    </source>
</evidence>
<organism evidence="4 5">
    <name type="scientific">Colletotrichum musicola</name>
    <dbReference type="NCBI Taxonomy" id="2175873"/>
    <lineage>
        <taxon>Eukaryota</taxon>
        <taxon>Fungi</taxon>
        <taxon>Dikarya</taxon>
        <taxon>Ascomycota</taxon>
        <taxon>Pezizomycotina</taxon>
        <taxon>Sordariomycetes</taxon>
        <taxon>Hypocreomycetidae</taxon>
        <taxon>Glomerellales</taxon>
        <taxon>Glomerellaceae</taxon>
        <taxon>Colletotrichum</taxon>
        <taxon>Colletotrichum orchidearum species complex</taxon>
    </lineage>
</organism>
<sequence>MTNLLSLSTETLIHIAQYFEEPYELRGIAAATRRLHDIFNPETYRIAIKNENPKATIAAAHDGKLDTLMVAAAFSADLNRAYHRRTQQWHSVGYSNPPPHACWGTPFHFAASGGHTHVVQWLLEQKVDIEAPSRFLCQCVPASCYEQGRASDPTYTPALDDPDSFPRWTPLHLAICQHHHATARLLLDAGARHNMASGRSSPDFAYSVHNVSDERAVHSFTRYHNSAVREVGAKDSVTTLHTAAAAGDTDLMLSLDTSIEKPDADGATPLHYAIIADNSHGVTCALSLGADPCRSGPDWR</sequence>
<reference evidence="4" key="1">
    <citation type="journal article" date="2020" name="Phytopathology">
        <title>Genome Sequence Resources of Colletotrichum truncatum, C. plurivorum, C. musicola, and C. sojae: Four Species Pathogenic to Soybean (Glycine max).</title>
        <authorList>
            <person name="Rogerio F."/>
            <person name="Boufleur T.R."/>
            <person name="Ciampi-Guillardi M."/>
            <person name="Sukno S.A."/>
            <person name="Thon M.R."/>
            <person name="Massola Junior N.S."/>
            <person name="Baroncelli R."/>
        </authorList>
    </citation>
    <scope>NUCLEOTIDE SEQUENCE</scope>
    <source>
        <strain evidence="4">LFN0074</strain>
    </source>
</reference>
<evidence type="ECO:0000256" key="2">
    <source>
        <dbReference type="ARBA" id="ARBA00023043"/>
    </source>
</evidence>
<dbReference type="OrthoDB" id="4842275at2759"/>
<protein>
    <submittedName>
        <fullName evidence="4">Ankyrin repeat domain protein</fullName>
    </submittedName>
</protein>
<dbReference type="EMBL" id="WIGM01000821">
    <property type="protein sequence ID" value="KAF6811373.1"/>
    <property type="molecule type" value="Genomic_DNA"/>
</dbReference>
<comment type="caution">
    <text evidence="4">The sequence shown here is derived from an EMBL/GenBank/DDBJ whole genome shotgun (WGS) entry which is preliminary data.</text>
</comment>
<dbReference type="PROSITE" id="PS50297">
    <property type="entry name" value="ANK_REP_REGION"/>
    <property type="match status" value="1"/>
</dbReference>
<dbReference type="PANTHER" id="PTHR24203">
    <property type="entry name" value="ANKYRIN REPEAT FAMILY PROTEIN"/>
    <property type="match status" value="1"/>
</dbReference>
<keyword evidence="1" id="KW-0677">Repeat</keyword>
<evidence type="ECO:0000313" key="5">
    <source>
        <dbReference type="Proteomes" id="UP000639643"/>
    </source>
</evidence>
<feature type="repeat" description="ANK" evidence="3">
    <location>
        <begin position="166"/>
        <end position="198"/>
    </location>
</feature>
<dbReference type="InterPro" id="IPR002110">
    <property type="entry name" value="Ankyrin_rpt"/>
</dbReference>
<keyword evidence="5" id="KW-1185">Reference proteome</keyword>
<gene>
    <name evidence="4" type="ORF">CMUS01_13285</name>
</gene>
<proteinExistence type="predicted"/>